<dbReference type="OrthoDB" id="206708at2759"/>
<organism evidence="3 4">
    <name type="scientific">Heligmosomoides polygyrus</name>
    <name type="common">Parasitic roundworm</name>
    <dbReference type="NCBI Taxonomy" id="6339"/>
    <lineage>
        <taxon>Eukaryota</taxon>
        <taxon>Metazoa</taxon>
        <taxon>Ecdysozoa</taxon>
        <taxon>Nematoda</taxon>
        <taxon>Chromadorea</taxon>
        <taxon>Rhabditida</taxon>
        <taxon>Rhabditina</taxon>
        <taxon>Rhabditomorpha</taxon>
        <taxon>Strongyloidea</taxon>
        <taxon>Heligmosomidae</taxon>
        <taxon>Heligmosomoides</taxon>
    </lineage>
</organism>
<dbReference type="Gene3D" id="3.90.550.10">
    <property type="entry name" value="Spore Coat Polysaccharide Biosynthesis Protein SpsA, Chain A"/>
    <property type="match status" value="1"/>
</dbReference>
<gene>
    <name evidence="2" type="ORF">HPBE_LOCUS402</name>
</gene>
<dbReference type="EMBL" id="UZAH01000269">
    <property type="protein sequence ID" value="VDO18784.1"/>
    <property type="molecule type" value="Genomic_DNA"/>
</dbReference>
<proteinExistence type="predicted"/>
<dbReference type="PANTHER" id="PTHR22916:SF3">
    <property type="entry name" value="UDP-GLCNAC:BETAGAL BETA-1,3-N-ACETYLGLUCOSAMINYLTRANSFERASE-LIKE PROTEIN 1"/>
    <property type="match status" value="1"/>
</dbReference>
<evidence type="ECO:0000313" key="4">
    <source>
        <dbReference type="WBParaSite" id="HPBE_0000040101-mRNA-1"/>
    </source>
</evidence>
<evidence type="ECO:0000313" key="3">
    <source>
        <dbReference type="Proteomes" id="UP000050761"/>
    </source>
</evidence>
<dbReference type="AlphaFoldDB" id="A0A183F2N1"/>
<keyword evidence="3" id="KW-1185">Reference proteome</keyword>
<dbReference type="SUPFAM" id="SSF53448">
    <property type="entry name" value="Nucleotide-diphospho-sugar transferases"/>
    <property type="match status" value="1"/>
</dbReference>
<reference evidence="2 3" key="1">
    <citation type="submission" date="2018-11" db="EMBL/GenBank/DDBJ databases">
        <authorList>
            <consortium name="Pathogen Informatics"/>
        </authorList>
    </citation>
    <scope>NUCLEOTIDE SEQUENCE [LARGE SCALE GENOMIC DNA]</scope>
</reference>
<dbReference type="GO" id="GO:0016758">
    <property type="term" value="F:hexosyltransferase activity"/>
    <property type="evidence" value="ECO:0007669"/>
    <property type="project" value="UniProtKB-ARBA"/>
</dbReference>
<name>A0A183F2N1_HELPZ</name>
<dbReference type="InterPro" id="IPR029044">
    <property type="entry name" value="Nucleotide-diphossugar_trans"/>
</dbReference>
<accession>A0A183F2N1</accession>
<dbReference type="Pfam" id="PF00535">
    <property type="entry name" value="Glycos_transf_2"/>
    <property type="match status" value="1"/>
</dbReference>
<accession>A0A3P7U2Y6</accession>
<dbReference type="WBParaSite" id="HPBE_0000040101-mRNA-1">
    <property type="protein sequence ID" value="HPBE_0000040101-mRNA-1"/>
    <property type="gene ID" value="HPBE_0000040101"/>
</dbReference>
<evidence type="ECO:0000313" key="2">
    <source>
        <dbReference type="EMBL" id="VDO18784.1"/>
    </source>
</evidence>
<protein>
    <submittedName>
        <fullName evidence="4">Glyco_trans_2-like domain-containing protein</fullName>
    </submittedName>
</protein>
<sequence length="319" mass="36694">MEVEVVCVYDDGSTDETFACVEKFIPLFCARGVMLRIEKGLMSHGVGYAKNRAASMACGRFLCFCDADDRSEPSRLQSQYELATAIPDDKLAFVGCNFVRQPEGSTARYTRWANSLGVDKLRTQVYTSHGPTLIAPSWFISYELYMRLKGFREDIPFYPEDLEFFFRALDFGDVHFSKVNEPLVMYRYHPGCASFGVHEDAIWKLRIDRFCEKILPTWKCFTIWSAGKQGKRFFKSLPEERKGHVVSFCDVDEKKIKRGLFEEYDEIARVVRWKVPIVHVKDAHPPLVICVKLDLTGGDLERLVAESGWIEGRDYIHFG</sequence>
<dbReference type="InterPro" id="IPR001173">
    <property type="entry name" value="Glyco_trans_2-like"/>
</dbReference>
<dbReference type="Proteomes" id="UP000050761">
    <property type="component" value="Unassembled WGS sequence"/>
</dbReference>
<dbReference type="PANTHER" id="PTHR22916">
    <property type="entry name" value="GLYCOSYLTRANSFERASE"/>
    <property type="match status" value="1"/>
</dbReference>
<evidence type="ECO:0000259" key="1">
    <source>
        <dbReference type="Pfam" id="PF00535"/>
    </source>
</evidence>
<reference evidence="4" key="2">
    <citation type="submission" date="2019-09" db="UniProtKB">
        <authorList>
            <consortium name="WormBaseParasite"/>
        </authorList>
    </citation>
    <scope>IDENTIFICATION</scope>
</reference>
<feature type="domain" description="Glycosyltransferase 2-like" evidence="1">
    <location>
        <begin position="6"/>
        <end position="145"/>
    </location>
</feature>